<evidence type="ECO:0000313" key="3">
    <source>
        <dbReference type="Proteomes" id="UP000235220"/>
    </source>
</evidence>
<dbReference type="Pfam" id="PF00498">
    <property type="entry name" value="FHA"/>
    <property type="match status" value="1"/>
</dbReference>
<dbReference type="Gramene" id="Jr07_33100_p1">
    <property type="protein sequence ID" value="cds.Jr07_33100_p1"/>
    <property type="gene ID" value="Jr07_33100"/>
</dbReference>
<name>A0A2I4GRZ9_JUGRE</name>
<feature type="region of interest" description="Disordered" evidence="2">
    <location>
        <begin position="1"/>
        <end position="53"/>
    </location>
</feature>
<dbReference type="PANTHER" id="PTHR47458">
    <property type="entry name" value="SMAD/FHA DOMAIN-CONTAINING PROTEIN"/>
    <property type="match status" value="1"/>
</dbReference>
<dbReference type="Gene3D" id="2.60.200.20">
    <property type="match status" value="1"/>
</dbReference>
<feature type="coiled-coil region" evidence="1">
    <location>
        <begin position="356"/>
        <end position="575"/>
    </location>
</feature>
<dbReference type="OrthoDB" id="687730at2759"/>
<dbReference type="AlphaFoldDB" id="A0A2I4GRZ9"/>
<reference evidence="4" key="1">
    <citation type="submission" date="2025-08" db="UniProtKB">
        <authorList>
            <consortium name="RefSeq"/>
        </authorList>
    </citation>
    <scope>IDENTIFICATION</scope>
    <source>
        <tissue evidence="4">Leaves</tissue>
    </source>
</reference>
<feature type="region of interest" description="Disordered" evidence="2">
    <location>
        <begin position="613"/>
        <end position="639"/>
    </location>
</feature>
<dbReference type="FunCoup" id="A0A2I4GRZ9">
    <property type="interactions" value="2645"/>
</dbReference>
<proteinExistence type="predicted"/>
<evidence type="ECO:0000313" key="4">
    <source>
        <dbReference type="RefSeq" id="XP_018846670.2"/>
    </source>
</evidence>
<sequence length="964" mass="106662">MAAVIDENPEKTSTTPKPSPSPASIVPGTGSSQPPLPPPTKTSAATTTNGSSSAKDHILSVASKIASQPLQNSDPDVWAVLTAISTNARKRHQSINMLLTADEHCIGRLVEDTRFQIESIAVSAYHCKIYRRRLGADDSEYTVFLKDTSTNGTYLNWDKLRKNGAEVKLRHGNIISFAAPPEHELAFAFVYREVLVSMPLADGAAAKRKSESESVDWMVGYNCGWKKEFVSENKRLKGIGIGAPEGPISLDDFRSLQRSNTELRKRLENQVLTINTLRDENHACVRRHENEMKEIKESVARSYLDQLNGLHHTLEVKQRELESVGRISAEQKHAMEDLNRRLNASIQSCTEANAIVKSQKASITELEAQLFEERDQRREEREKAAADLKTAVQRAQSEAQEEFKRLSDASLRRERELQEVINKLKESERERCLLVDNLRSNLEDTRQNLVISDNKVRLLETRVCEEQLASANGRKRVEELEHEMKQMRQELEIEKQCAREEAWAKVSALELEINAAVRDLDFERQRLKGARERIMLRETQLRAFYSTTEEISVLFAKQQEQLKAMQRTLEDEENYDNTSVDMDLNVPNGVINERGEKEATMFCSKVTAKAGPATSAQGFERNQVETSSNEGSTTEKHDCDFRTQEQCQNTQEEEFTSADHSVKAGFGSEIEGVGTAPVLEGDALGTERVLETESPGIDVDQSIDLRKCSTLAGETMQLDDEAHVQDTDDQTLCQGATCHSQSNNPCENLKSMEDTEVGGTIRTADLLASEVAGSWACSTAPSVHGENESPRSRGNNEEAAAAQHDSNVQVAESQSSPCSEAIAKRWKESTRSTGNAEGGAAALHDSNVQVAESQSTPSSEAVASRRNHERQALSEMIGIVAPDLKGQFGSSMGNDYDQGRGNQGSTSDSDTESCTDDDDDCEVDVKGISISDAETVDSDQAEEDHKPDDAMDEDDEATQQDSLG</sequence>
<feature type="compositionally biased region" description="Polar residues" evidence="2">
    <location>
        <begin position="804"/>
        <end position="818"/>
    </location>
</feature>
<protein>
    <submittedName>
        <fullName evidence="4">Nucleoprotein TPR isoform X1</fullName>
    </submittedName>
</protein>
<dbReference type="GeneID" id="109010326"/>
<dbReference type="RefSeq" id="XP_018846670.2">
    <property type="nucleotide sequence ID" value="XM_018991125.2"/>
</dbReference>
<organism evidence="3 4">
    <name type="scientific">Juglans regia</name>
    <name type="common">English walnut</name>
    <dbReference type="NCBI Taxonomy" id="51240"/>
    <lineage>
        <taxon>Eukaryota</taxon>
        <taxon>Viridiplantae</taxon>
        <taxon>Streptophyta</taxon>
        <taxon>Embryophyta</taxon>
        <taxon>Tracheophyta</taxon>
        <taxon>Spermatophyta</taxon>
        <taxon>Magnoliopsida</taxon>
        <taxon>eudicotyledons</taxon>
        <taxon>Gunneridae</taxon>
        <taxon>Pentapetalae</taxon>
        <taxon>rosids</taxon>
        <taxon>fabids</taxon>
        <taxon>Fagales</taxon>
        <taxon>Juglandaceae</taxon>
        <taxon>Juglans</taxon>
    </lineage>
</organism>
<dbReference type="InterPro" id="IPR008984">
    <property type="entry name" value="SMAD_FHA_dom_sf"/>
</dbReference>
<evidence type="ECO:0000256" key="2">
    <source>
        <dbReference type="SAM" id="MobiDB-lite"/>
    </source>
</evidence>
<dbReference type="PANTHER" id="PTHR47458:SF1">
    <property type="entry name" value="SMAD_FHA DOMAIN-CONTAINING PROTEIN"/>
    <property type="match status" value="1"/>
</dbReference>
<dbReference type="PROSITE" id="PS50006">
    <property type="entry name" value="FHA_DOMAIN"/>
    <property type="match status" value="1"/>
</dbReference>
<dbReference type="KEGG" id="jre:109010326"/>
<dbReference type="STRING" id="51240.A0A2I4GRZ9"/>
<feature type="compositionally biased region" description="Low complexity" evidence="2">
    <location>
        <begin position="41"/>
        <end position="53"/>
    </location>
</feature>
<accession>A0A2I4GRZ9</accession>
<keyword evidence="1" id="KW-0175">Coiled coil</keyword>
<dbReference type="SUPFAM" id="SSF49879">
    <property type="entry name" value="SMAD/FHA domain"/>
    <property type="match status" value="1"/>
</dbReference>
<dbReference type="Proteomes" id="UP000235220">
    <property type="component" value="Chromosome 7"/>
</dbReference>
<feature type="compositionally biased region" description="Acidic residues" evidence="2">
    <location>
        <begin position="909"/>
        <end position="922"/>
    </location>
</feature>
<evidence type="ECO:0000256" key="1">
    <source>
        <dbReference type="SAM" id="Coils"/>
    </source>
</evidence>
<keyword evidence="3" id="KW-1185">Reference proteome</keyword>
<feature type="region of interest" description="Disordered" evidence="2">
    <location>
        <begin position="779"/>
        <end position="964"/>
    </location>
</feature>
<feature type="compositionally biased region" description="Basic and acidic residues" evidence="2">
    <location>
        <begin position="785"/>
        <end position="796"/>
    </location>
</feature>
<dbReference type="InterPro" id="IPR000253">
    <property type="entry name" value="FHA_dom"/>
</dbReference>
<feature type="compositionally biased region" description="Polar residues" evidence="2">
    <location>
        <begin position="846"/>
        <end position="861"/>
    </location>
</feature>
<gene>
    <name evidence="4" type="primary">LOC109010326</name>
</gene>